<dbReference type="OrthoDB" id="1048788at2"/>
<proteinExistence type="predicted"/>
<dbReference type="AlphaFoldDB" id="A0A4Q1DAT8"/>
<keyword evidence="3" id="KW-1185">Reference proteome</keyword>
<dbReference type="EMBL" id="SDHZ01000001">
    <property type="protein sequence ID" value="RXK86544.1"/>
    <property type="molecule type" value="Genomic_DNA"/>
</dbReference>
<keyword evidence="1" id="KW-1133">Transmembrane helix</keyword>
<evidence type="ECO:0000313" key="2">
    <source>
        <dbReference type="EMBL" id="RXK86544.1"/>
    </source>
</evidence>
<evidence type="ECO:0000256" key="1">
    <source>
        <dbReference type="SAM" id="Phobius"/>
    </source>
</evidence>
<dbReference type="InterPro" id="IPR024294">
    <property type="entry name" value="DUF3810"/>
</dbReference>
<keyword evidence="1" id="KW-0812">Transmembrane</keyword>
<sequence length="368" mass="42502">MAKLRNIHMQQEWKRPIWKTAALLITALVTGLWSNSPSRIEHWYSTGLYPFTACIQRLFTGWLPFSLGDLFYAACVLYLLFLVVRGVRRLFRNGVSWRGTGLLGLKLLRCLLVVYLAFQLLWGLNYNRKGIAWQLQMPAESYTTAELNALTVELREKVNSSRKQLGDSIHYAGFDSLRRQSVRAYVLAAAKFPFLKYRQPSVKASLFSEMLTYAGYTGYYNPFSGEAQVNTHVPPFYLPYVICHEMAHQLGYGDESEANFVSYLVTTTSNEPLFHYSAYYDLFNYANGELYMRDSVAARSNYRALDTLVKQDMRAARLFFSRYRNRIEPVLKFVYGQYLKANNQPQGIDTYEAVTAWLMAYRKRNGGL</sequence>
<reference evidence="2 3" key="1">
    <citation type="submission" date="2019-01" db="EMBL/GenBank/DDBJ databases">
        <title>Filimonas sp. strain TTM-71.</title>
        <authorList>
            <person name="Chen W.-M."/>
        </authorList>
    </citation>
    <scope>NUCLEOTIDE SEQUENCE [LARGE SCALE GENOMIC DNA]</scope>
    <source>
        <strain evidence="2 3">TTM-71</strain>
    </source>
</reference>
<keyword evidence="1" id="KW-0472">Membrane</keyword>
<feature type="transmembrane region" description="Helical" evidence="1">
    <location>
        <begin position="107"/>
        <end position="124"/>
    </location>
</feature>
<accession>A0A4Q1DAT8</accession>
<protein>
    <submittedName>
        <fullName evidence="2">DUF3810 domain-containing protein</fullName>
    </submittedName>
</protein>
<dbReference type="Proteomes" id="UP000290545">
    <property type="component" value="Unassembled WGS sequence"/>
</dbReference>
<evidence type="ECO:0000313" key="3">
    <source>
        <dbReference type="Proteomes" id="UP000290545"/>
    </source>
</evidence>
<name>A0A4Q1DAT8_9BACT</name>
<organism evidence="2 3">
    <name type="scientific">Filimonas effusa</name>
    <dbReference type="NCBI Taxonomy" id="2508721"/>
    <lineage>
        <taxon>Bacteria</taxon>
        <taxon>Pseudomonadati</taxon>
        <taxon>Bacteroidota</taxon>
        <taxon>Chitinophagia</taxon>
        <taxon>Chitinophagales</taxon>
        <taxon>Chitinophagaceae</taxon>
        <taxon>Filimonas</taxon>
    </lineage>
</organism>
<gene>
    <name evidence="2" type="ORF">ESB13_06985</name>
</gene>
<dbReference type="Pfam" id="PF12725">
    <property type="entry name" value="DUF3810"/>
    <property type="match status" value="1"/>
</dbReference>
<dbReference type="RefSeq" id="WP_129002293.1">
    <property type="nucleotide sequence ID" value="NZ_SDHZ01000001.1"/>
</dbReference>
<dbReference type="SUPFAM" id="SSF55486">
    <property type="entry name" value="Metalloproteases ('zincins'), catalytic domain"/>
    <property type="match status" value="1"/>
</dbReference>
<comment type="caution">
    <text evidence="2">The sequence shown here is derived from an EMBL/GenBank/DDBJ whole genome shotgun (WGS) entry which is preliminary data.</text>
</comment>